<name>A0A0H4QFC9_9LACO</name>
<dbReference type="PATRIC" id="fig|1007676.4.peg.1156"/>
<dbReference type="EMBL" id="CP012034">
    <property type="protein sequence ID" value="AKP67104.1"/>
    <property type="molecule type" value="Genomic_DNA"/>
</dbReference>
<dbReference type="OrthoDB" id="9794429at2"/>
<proteinExistence type="inferred from homology"/>
<dbReference type="Pfam" id="PF01967">
    <property type="entry name" value="MoaC"/>
    <property type="match status" value="1"/>
</dbReference>
<dbReference type="RefSeq" id="WP_048704195.1">
    <property type="nucleotide sequence ID" value="NZ_CP012034.1"/>
</dbReference>
<evidence type="ECO:0000256" key="5">
    <source>
        <dbReference type="ARBA" id="ARBA00023239"/>
    </source>
</evidence>
<protein>
    <recommendedName>
        <fullName evidence="3 6">Cyclic pyranopterin monophosphate synthase</fullName>
        <ecNumber evidence="3 6">4.6.1.17</ecNumber>
    </recommendedName>
    <alternativeName>
        <fullName evidence="6">Molybdenum cofactor biosynthesis protein C</fullName>
    </alternativeName>
</protein>
<accession>A0A0H4QFC9</accession>
<reference evidence="9" key="1">
    <citation type="submission" date="2015-07" db="EMBL/GenBank/DDBJ databases">
        <title>Lactobacillus ginsenosidimutans/EMML 3141/ whole genome sequencing.</title>
        <authorList>
            <person name="Kim M.K."/>
            <person name="Im W.-T."/>
            <person name="Srinivasan S."/>
            <person name="Lee J.-J."/>
        </authorList>
    </citation>
    <scope>NUCLEOTIDE SEQUENCE [LARGE SCALE GENOMIC DNA]</scope>
    <source>
        <strain evidence="9">EMML 3041</strain>
    </source>
</reference>
<evidence type="ECO:0000259" key="7">
    <source>
        <dbReference type="Pfam" id="PF01967"/>
    </source>
</evidence>
<keyword evidence="5 6" id="KW-0456">Lyase</keyword>
<dbReference type="GO" id="GO:0006777">
    <property type="term" value="P:Mo-molybdopterin cofactor biosynthetic process"/>
    <property type="evidence" value="ECO:0007669"/>
    <property type="project" value="UniProtKB-UniRule"/>
</dbReference>
<dbReference type="InterPro" id="IPR047594">
    <property type="entry name" value="MoaC_bact/euk"/>
</dbReference>
<evidence type="ECO:0000256" key="1">
    <source>
        <dbReference type="ARBA" id="ARBA00001637"/>
    </source>
</evidence>
<feature type="binding site" evidence="6">
    <location>
        <begin position="112"/>
        <end position="113"/>
    </location>
    <ligand>
        <name>substrate</name>
    </ligand>
</feature>
<comment type="catalytic activity">
    <reaction evidence="1 6">
        <text>(8S)-3',8-cyclo-7,8-dihydroguanosine 5'-triphosphate = cyclic pyranopterin phosphate + diphosphate</text>
        <dbReference type="Rhea" id="RHEA:49580"/>
        <dbReference type="ChEBI" id="CHEBI:33019"/>
        <dbReference type="ChEBI" id="CHEBI:59648"/>
        <dbReference type="ChEBI" id="CHEBI:131766"/>
        <dbReference type="EC" id="4.6.1.17"/>
    </reaction>
</comment>
<evidence type="ECO:0000256" key="6">
    <source>
        <dbReference type="HAMAP-Rule" id="MF_01224"/>
    </source>
</evidence>
<keyword evidence="4 6" id="KW-0501">Molybdenum cofactor biosynthesis</keyword>
<evidence type="ECO:0000256" key="2">
    <source>
        <dbReference type="ARBA" id="ARBA00005046"/>
    </source>
</evidence>
<gene>
    <name evidence="6" type="primary">moaC</name>
    <name evidence="8" type="ORF">ABM34_05835</name>
</gene>
<comment type="subunit">
    <text evidence="6">Homohexamer; trimer of dimers.</text>
</comment>
<dbReference type="NCBIfam" id="TIGR00581">
    <property type="entry name" value="moaC"/>
    <property type="match status" value="1"/>
</dbReference>
<dbReference type="InterPro" id="IPR023045">
    <property type="entry name" value="MoaC"/>
</dbReference>
<dbReference type="EC" id="4.6.1.17" evidence="3 6"/>
<dbReference type="GO" id="GO:0061799">
    <property type="term" value="F:cyclic pyranopterin monophosphate synthase activity"/>
    <property type="evidence" value="ECO:0007669"/>
    <property type="project" value="UniProtKB-UniRule"/>
</dbReference>
<comment type="pathway">
    <text evidence="2 6">Cofactor biosynthesis; molybdopterin biosynthesis.</text>
</comment>
<feature type="domain" description="Molybdopterin cofactor biosynthesis C (MoaC)" evidence="7">
    <location>
        <begin position="15"/>
        <end position="149"/>
    </location>
</feature>
<dbReference type="HAMAP" id="MF_01224_B">
    <property type="entry name" value="MoaC_B"/>
    <property type="match status" value="1"/>
</dbReference>
<dbReference type="KEGG" id="lgn:ABM34_05835"/>
<dbReference type="InterPro" id="IPR036522">
    <property type="entry name" value="MoaC_sf"/>
</dbReference>
<keyword evidence="9" id="KW-1185">Reference proteome</keyword>
<dbReference type="InterPro" id="IPR002820">
    <property type="entry name" value="Mopterin_CF_biosynth-C_dom"/>
</dbReference>
<organism evidence="8 9">
    <name type="scientific">Companilactobacillus ginsenosidimutans</name>
    <dbReference type="NCBI Taxonomy" id="1007676"/>
    <lineage>
        <taxon>Bacteria</taxon>
        <taxon>Bacillati</taxon>
        <taxon>Bacillota</taxon>
        <taxon>Bacilli</taxon>
        <taxon>Lactobacillales</taxon>
        <taxon>Lactobacillaceae</taxon>
        <taxon>Companilactobacillus</taxon>
    </lineage>
</organism>
<dbReference type="NCBIfam" id="NF006870">
    <property type="entry name" value="PRK09364.1"/>
    <property type="match status" value="1"/>
</dbReference>
<dbReference type="CDD" id="cd01420">
    <property type="entry name" value="MoaC_PE"/>
    <property type="match status" value="1"/>
</dbReference>
<dbReference type="STRING" id="1007676.ABM34_05835"/>
<comment type="similarity">
    <text evidence="6">Belongs to the MoaC family.</text>
</comment>
<evidence type="ECO:0000313" key="8">
    <source>
        <dbReference type="EMBL" id="AKP67104.1"/>
    </source>
</evidence>
<feature type="binding site" evidence="6">
    <location>
        <begin position="75"/>
        <end position="77"/>
    </location>
    <ligand>
        <name>substrate</name>
    </ligand>
</feature>
<dbReference type="Gene3D" id="3.30.70.640">
    <property type="entry name" value="Molybdopterin cofactor biosynthesis C (MoaC) domain"/>
    <property type="match status" value="1"/>
</dbReference>
<feature type="active site" evidence="6">
    <location>
        <position position="127"/>
    </location>
</feature>
<dbReference type="Proteomes" id="UP000036106">
    <property type="component" value="Chromosome"/>
</dbReference>
<evidence type="ECO:0000256" key="3">
    <source>
        <dbReference type="ARBA" id="ARBA00012575"/>
    </source>
</evidence>
<evidence type="ECO:0000313" key="9">
    <source>
        <dbReference type="Proteomes" id="UP000036106"/>
    </source>
</evidence>
<dbReference type="SUPFAM" id="SSF55040">
    <property type="entry name" value="Molybdenum cofactor biosynthesis protein C, MoaC"/>
    <property type="match status" value="1"/>
</dbReference>
<dbReference type="UniPathway" id="UPA00344"/>
<sequence>MEKLTHFNDQNRSKMVDVTDKKVTSRTALATGEIKMHPETLQRIHEGKIKKGDVLAVAQVAGIMAAKQTSSLIPMCHLIPLTGVDIHFEDDGESIVTCTAQVKTKHVTGVEIEGLLAVQTALLTIYDMCKAIDRGMIISNVHLVEKIGGKSGHFIFDDQVSHESQD</sequence>
<evidence type="ECO:0000256" key="4">
    <source>
        <dbReference type="ARBA" id="ARBA00023150"/>
    </source>
</evidence>
<comment type="function">
    <text evidence="6">Catalyzes the conversion of (8S)-3',8-cyclo-7,8-dihydroguanosine 5'-triphosphate to cyclic pyranopterin monophosphate (cPMP).</text>
</comment>
<dbReference type="AlphaFoldDB" id="A0A0H4QFC9"/>